<proteinExistence type="inferred from homology"/>
<evidence type="ECO:0000313" key="11">
    <source>
        <dbReference type="Proteomes" id="UP001499954"/>
    </source>
</evidence>
<keyword evidence="2 7" id="KW-0813">Transport</keyword>
<evidence type="ECO:0000259" key="9">
    <source>
        <dbReference type="PROSITE" id="PS50928"/>
    </source>
</evidence>
<feature type="domain" description="ABC transmembrane type-1" evidence="9">
    <location>
        <begin position="112"/>
        <end position="327"/>
    </location>
</feature>
<feature type="transmembrane region" description="Helical" evidence="7">
    <location>
        <begin position="307"/>
        <end position="326"/>
    </location>
</feature>
<reference evidence="10 11" key="1">
    <citation type="journal article" date="2019" name="Int. J. Syst. Evol. Microbiol.">
        <title>The Global Catalogue of Microorganisms (GCM) 10K type strain sequencing project: providing services to taxonomists for standard genome sequencing and annotation.</title>
        <authorList>
            <consortium name="The Broad Institute Genomics Platform"/>
            <consortium name="The Broad Institute Genome Sequencing Center for Infectious Disease"/>
            <person name="Wu L."/>
            <person name="Ma J."/>
        </authorList>
    </citation>
    <scope>NUCLEOTIDE SEQUENCE [LARGE SCALE GENOMIC DNA]</scope>
    <source>
        <strain evidence="10 11">JCM 13584</strain>
    </source>
</reference>
<sequence>MTDLIAQRAAAPISELDRGRQDAAPGGPEGSARPGGPSARAGRTRRRGPSQSAWWALVFIGPTAVGLLAFYIWPTIRTLILSFTKSGPFGGSEFVGFDNYVRLMQDPELLGALRNTAVYTIIALVGIPIAVAIAALLNTAGLRGRSVYRTLYFIPVVTMPAAIALVWRMIYNGDYGVLNEMLGAVGIDGRSWLTDPSTALVAIAAVGIWAGLGTNIVIFLAGLQGIPDTIMEAADLDGAGPVRKFFSITIPLLSPSIFFVSVISVIGALQVFDLIYMMLGRSNPAMPNTRTIVYLFYEAGFLDNERGYAAAIAFLLLLIILVLTVVQFRLQKKWVHYE</sequence>
<protein>
    <submittedName>
        <fullName evidence="10">Sugar ABC transporter permease</fullName>
    </submittedName>
</protein>
<keyword evidence="3" id="KW-1003">Cell membrane</keyword>
<dbReference type="SUPFAM" id="SSF161098">
    <property type="entry name" value="MetI-like"/>
    <property type="match status" value="1"/>
</dbReference>
<evidence type="ECO:0000313" key="10">
    <source>
        <dbReference type="EMBL" id="GAA1956784.1"/>
    </source>
</evidence>
<dbReference type="CDD" id="cd06261">
    <property type="entry name" value="TM_PBP2"/>
    <property type="match status" value="1"/>
</dbReference>
<feature type="transmembrane region" description="Helical" evidence="7">
    <location>
        <begin position="199"/>
        <end position="223"/>
    </location>
</feature>
<dbReference type="EMBL" id="BAAAMK010000004">
    <property type="protein sequence ID" value="GAA1956784.1"/>
    <property type="molecule type" value="Genomic_DNA"/>
</dbReference>
<evidence type="ECO:0000256" key="8">
    <source>
        <dbReference type="SAM" id="MobiDB-lite"/>
    </source>
</evidence>
<gene>
    <name evidence="10" type="ORF">GCM10009717_23750</name>
</gene>
<dbReference type="Proteomes" id="UP001499954">
    <property type="component" value="Unassembled WGS sequence"/>
</dbReference>
<evidence type="ECO:0000256" key="5">
    <source>
        <dbReference type="ARBA" id="ARBA00022989"/>
    </source>
</evidence>
<evidence type="ECO:0000256" key="6">
    <source>
        <dbReference type="ARBA" id="ARBA00023136"/>
    </source>
</evidence>
<name>A0ABN2QSM2_9MICO</name>
<feature type="transmembrane region" description="Helical" evidence="7">
    <location>
        <begin position="53"/>
        <end position="73"/>
    </location>
</feature>
<comment type="subcellular location">
    <subcellularLocation>
        <location evidence="1 7">Cell membrane</location>
        <topology evidence="1 7">Multi-pass membrane protein</topology>
    </subcellularLocation>
</comment>
<keyword evidence="6 7" id="KW-0472">Membrane</keyword>
<comment type="similarity">
    <text evidence="7">Belongs to the binding-protein-dependent transport system permease family.</text>
</comment>
<dbReference type="InterPro" id="IPR035906">
    <property type="entry name" value="MetI-like_sf"/>
</dbReference>
<feature type="transmembrane region" description="Helical" evidence="7">
    <location>
        <begin position="252"/>
        <end position="279"/>
    </location>
</feature>
<accession>A0ABN2QSM2</accession>
<evidence type="ECO:0000256" key="7">
    <source>
        <dbReference type="RuleBase" id="RU363032"/>
    </source>
</evidence>
<feature type="region of interest" description="Disordered" evidence="8">
    <location>
        <begin position="1"/>
        <end position="47"/>
    </location>
</feature>
<evidence type="ECO:0000256" key="2">
    <source>
        <dbReference type="ARBA" id="ARBA00022448"/>
    </source>
</evidence>
<dbReference type="InterPro" id="IPR051393">
    <property type="entry name" value="ABC_transporter_permease"/>
</dbReference>
<feature type="transmembrane region" description="Helical" evidence="7">
    <location>
        <begin position="150"/>
        <end position="171"/>
    </location>
</feature>
<dbReference type="RefSeq" id="WP_157414243.1">
    <property type="nucleotide sequence ID" value="NZ_BAAAMK010000004.1"/>
</dbReference>
<dbReference type="PANTHER" id="PTHR30193:SF37">
    <property type="entry name" value="INNER MEMBRANE ABC TRANSPORTER PERMEASE PROTEIN YCJO"/>
    <property type="match status" value="1"/>
</dbReference>
<keyword evidence="4 7" id="KW-0812">Transmembrane</keyword>
<evidence type="ECO:0000256" key="3">
    <source>
        <dbReference type="ARBA" id="ARBA00022475"/>
    </source>
</evidence>
<evidence type="ECO:0000256" key="1">
    <source>
        <dbReference type="ARBA" id="ARBA00004651"/>
    </source>
</evidence>
<evidence type="ECO:0000256" key="4">
    <source>
        <dbReference type="ARBA" id="ARBA00022692"/>
    </source>
</evidence>
<comment type="caution">
    <text evidence="10">The sequence shown here is derived from an EMBL/GenBank/DDBJ whole genome shotgun (WGS) entry which is preliminary data.</text>
</comment>
<dbReference type="InterPro" id="IPR000515">
    <property type="entry name" value="MetI-like"/>
</dbReference>
<feature type="transmembrane region" description="Helical" evidence="7">
    <location>
        <begin position="117"/>
        <end position="138"/>
    </location>
</feature>
<organism evidence="10 11">
    <name type="scientific">Agromyces allii</name>
    <dbReference type="NCBI Taxonomy" id="393607"/>
    <lineage>
        <taxon>Bacteria</taxon>
        <taxon>Bacillati</taxon>
        <taxon>Actinomycetota</taxon>
        <taxon>Actinomycetes</taxon>
        <taxon>Micrococcales</taxon>
        <taxon>Microbacteriaceae</taxon>
        <taxon>Agromyces</taxon>
    </lineage>
</organism>
<dbReference type="PROSITE" id="PS50928">
    <property type="entry name" value="ABC_TM1"/>
    <property type="match status" value="1"/>
</dbReference>
<dbReference type="Gene3D" id="1.10.3720.10">
    <property type="entry name" value="MetI-like"/>
    <property type="match status" value="1"/>
</dbReference>
<keyword evidence="11" id="KW-1185">Reference proteome</keyword>
<dbReference type="PANTHER" id="PTHR30193">
    <property type="entry name" value="ABC TRANSPORTER PERMEASE PROTEIN"/>
    <property type="match status" value="1"/>
</dbReference>
<dbReference type="Pfam" id="PF00528">
    <property type="entry name" value="BPD_transp_1"/>
    <property type="match status" value="1"/>
</dbReference>
<keyword evidence="5 7" id="KW-1133">Transmembrane helix</keyword>